<feature type="domain" description="Ketopantoate reductase N-terminal" evidence="11">
    <location>
        <begin position="4"/>
        <end position="158"/>
    </location>
</feature>
<dbReference type="Proteomes" id="UP000662770">
    <property type="component" value="Chromosome"/>
</dbReference>
<dbReference type="PANTHER" id="PTHR21708:SF26">
    <property type="entry name" value="2-DEHYDROPANTOATE 2-REDUCTASE"/>
    <property type="match status" value="1"/>
</dbReference>
<dbReference type="NCBIfam" id="TIGR00745">
    <property type="entry name" value="apbA_panE"/>
    <property type="match status" value="1"/>
</dbReference>
<evidence type="ECO:0000256" key="9">
    <source>
        <dbReference type="ARBA" id="ARBA00048793"/>
    </source>
</evidence>
<keyword evidence="7 10" id="KW-0560">Oxidoreductase</keyword>
<comment type="pathway">
    <text evidence="1 10">Cofactor biosynthesis; (R)-pantothenate biosynthesis; (R)-pantoate from 3-methyl-2-oxobutanoate: step 2/2.</text>
</comment>
<comment type="function">
    <text evidence="10">Catalyzes the NADPH-dependent reduction of ketopantoate into pantoic acid.</text>
</comment>
<protein>
    <recommendedName>
        <fullName evidence="4 10">2-dehydropantoate 2-reductase</fullName>
        <ecNumber evidence="3 10">1.1.1.169</ecNumber>
    </recommendedName>
    <alternativeName>
        <fullName evidence="8 10">Ketopantoate reductase</fullName>
    </alternativeName>
</protein>
<dbReference type="RefSeq" id="WP_207355388.1">
    <property type="nucleotide sequence ID" value="NZ_CP071503.1"/>
</dbReference>
<sequence>MRFVVLGAGGIGCYYAARLLAAGHQALLVARGEHLTALQQQGLTLKHPQFSFNEAVAATDVIGLMRDYSASDFDWLLLAAKSSATEPLMLQLADWLNANPELLILSLQNGVDNEAHIASVVGQERTVGGLAVKIGAHIIAPGNVEATGVAQVDFGAWPNQQQNPTLQSRLMALAEVFTHAQIPNTVYDNVSYALWRKLVINNAVNPLTALTLLNTRELTQHSVFTHTVKTMMQETGRAANAEGVHLTEADIEEMYQLICGFDAIKTSMLVDRLKGRTMEIDDICGPVIRGCIKAGKPATTTELIAALLRNAVQ</sequence>
<dbReference type="PANTHER" id="PTHR21708">
    <property type="entry name" value="PROBABLE 2-DEHYDROPANTOATE 2-REDUCTASE"/>
    <property type="match status" value="1"/>
</dbReference>
<proteinExistence type="inferred from homology"/>
<dbReference type="SUPFAM" id="SSF51735">
    <property type="entry name" value="NAD(P)-binding Rossmann-fold domains"/>
    <property type="match status" value="1"/>
</dbReference>
<dbReference type="InterPro" id="IPR013328">
    <property type="entry name" value="6PGD_dom2"/>
</dbReference>
<evidence type="ECO:0000256" key="5">
    <source>
        <dbReference type="ARBA" id="ARBA00022655"/>
    </source>
</evidence>
<dbReference type="InterPro" id="IPR003710">
    <property type="entry name" value="ApbA"/>
</dbReference>
<evidence type="ECO:0000256" key="4">
    <source>
        <dbReference type="ARBA" id="ARBA00019465"/>
    </source>
</evidence>
<dbReference type="InterPro" id="IPR013332">
    <property type="entry name" value="KPR_N"/>
</dbReference>
<dbReference type="EC" id="1.1.1.169" evidence="3 10"/>
<keyword evidence="14" id="KW-1185">Reference proteome</keyword>
<dbReference type="Pfam" id="PF08546">
    <property type="entry name" value="ApbA_C"/>
    <property type="match status" value="1"/>
</dbReference>
<evidence type="ECO:0000256" key="6">
    <source>
        <dbReference type="ARBA" id="ARBA00022857"/>
    </source>
</evidence>
<name>A0ABX7QRU4_9GAMM</name>
<evidence type="ECO:0000313" key="13">
    <source>
        <dbReference type="EMBL" id="QSX34184.1"/>
    </source>
</evidence>
<dbReference type="EMBL" id="CP071503">
    <property type="protein sequence ID" value="QSX34184.1"/>
    <property type="molecule type" value="Genomic_DNA"/>
</dbReference>
<evidence type="ECO:0000256" key="8">
    <source>
        <dbReference type="ARBA" id="ARBA00032024"/>
    </source>
</evidence>
<dbReference type="InterPro" id="IPR008927">
    <property type="entry name" value="6-PGluconate_DH-like_C_sf"/>
</dbReference>
<dbReference type="Gene3D" id="3.40.50.720">
    <property type="entry name" value="NAD(P)-binding Rossmann-like Domain"/>
    <property type="match status" value="1"/>
</dbReference>
<evidence type="ECO:0000259" key="11">
    <source>
        <dbReference type="Pfam" id="PF02558"/>
    </source>
</evidence>
<evidence type="ECO:0000259" key="12">
    <source>
        <dbReference type="Pfam" id="PF08546"/>
    </source>
</evidence>
<comment type="similarity">
    <text evidence="2 10">Belongs to the ketopantoate reductase family.</text>
</comment>
<feature type="domain" description="Ketopantoate reductase C-terminal" evidence="12">
    <location>
        <begin position="190"/>
        <end position="310"/>
    </location>
</feature>
<organism evidence="13 14">
    <name type="scientific">Shewanella avicenniae</name>
    <dbReference type="NCBI Taxonomy" id="2814294"/>
    <lineage>
        <taxon>Bacteria</taxon>
        <taxon>Pseudomonadati</taxon>
        <taxon>Pseudomonadota</taxon>
        <taxon>Gammaproteobacteria</taxon>
        <taxon>Alteromonadales</taxon>
        <taxon>Shewanellaceae</taxon>
        <taxon>Shewanella</taxon>
    </lineage>
</organism>
<evidence type="ECO:0000313" key="14">
    <source>
        <dbReference type="Proteomes" id="UP000662770"/>
    </source>
</evidence>
<dbReference type="InterPro" id="IPR013752">
    <property type="entry name" value="KPA_reductase"/>
</dbReference>
<keyword evidence="6 10" id="KW-0521">NADP</keyword>
<reference evidence="13 14" key="1">
    <citation type="submission" date="2021-03" db="EMBL/GenBank/DDBJ databases">
        <title>Novel species identification of genus Shewanella.</title>
        <authorList>
            <person name="Liu G."/>
            <person name="Zhang Q."/>
        </authorList>
    </citation>
    <scope>NUCLEOTIDE SEQUENCE [LARGE SCALE GENOMIC DNA]</scope>
    <source>
        <strain evidence="13 14">FJAT-51800</strain>
    </source>
</reference>
<dbReference type="InterPro" id="IPR036291">
    <property type="entry name" value="NAD(P)-bd_dom_sf"/>
</dbReference>
<evidence type="ECO:0000256" key="10">
    <source>
        <dbReference type="RuleBase" id="RU362068"/>
    </source>
</evidence>
<dbReference type="SUPFAM" id="SSF48179">
    <property type="entry name" value="6-phosphogluconate dehydrogenase C-terminal domain-like"/>
    <property type="match status" value="1"/>
</dbReference>
<accession>A0ABX7QRU4</accession>
<evidence type="ECO:0000256" key="3">
    <source>
        <dbReference type="ARBA" id="ARBA00013014"/>
    </source>
</evidence>
<evidence type="ECO:0000256" key="1">
    <source>
        <dbReference type="ARBA" id="ARBA00004994"/>
    </source>
</evidence>
<evidence type="ECO:0000256" key="7">
    <source>
        <dbReference type="ARBA" id="ARBA00023002"/>
    </source>
</evidence>
<comment type="catalytic activity">
    <reaction evidence="9 10">
        <text>(R)-pantoate + NADP(+) = 2-dehydropantoate + NADPH + H(+)</text>
        <dbReference type="Rhea" id="RHEA:16233"/>
        <dbReference type="ChEBI" id="CHEBI:11561"/>
        <dbReference type="ChEBI" id="CHEBI:15378"/>
        <dbReference type="ChEBI" id="CHEBI:15980"/>
        <dbReference type="ChEBI" id="CHEBI:57783"/>
        <dbReference type="ChEBI" id="CHEBI:58349"/>
        <dbReference type="EC" id="1.1.1.169"/>
    </reaction>
</comment>
<evidence type="ECO:0000256" key="2">
    <source>
        <dbReference type="ARBA" id="ARBA00007870"/>
    </source>
</evidence>
<dbReference type="InterPro" id="IPR051402">
    <property type="entry name" value="KPR-Related"/>
</dbReference>
<dbReference type="Gene3D" id="1.10.1040.10">
    <property type="entry name" value="N-(1-d-carboxylethyl)-l-norvaline Dehydrogenase, domain 2"/>
    <property type="match status" value="1"/>
</dbReference>
<gene>
    <name evidence="13" type="ORF">JYB87_02745</name>
</gene>
<keyword evidence="5 10" id="KW-0566">Pantothenate biosynthesis</keyword>
<dbReference type="Pfam" id="PF02558">
    <property type="entry name" value="ApbA"/>
    <property type="match status" value="1"/>
</dbReference>